<protein>
    <submittedName>
        <fullName evidence="5">4'-phosphopantetheinyl transferase superfamily protein</fullName>
    </submittedName>
</protein>
<organism evidence="5 6">
    <name type="scientific">Microbulbifer pacificus</name>
    <dbReference type="NCBI Taxonomy" id="407164"/>
    <lineage>
        <taxon>Bacteria</taxon>
        <taxon>Pseudomonadati</taxon>
        <taxon>Pseudomonadota</taxon>
        <taxon>Gammaproteobacteria</taxon>
        <taxon>Cellvibrionales</taxon>
        <taxon>Microbulbiferaceae</taxon>
        <taxon>Microbulbifer</taxon>
    </lineage>
</organism>
<dbReference type="GO" id="GO:0000287">
    <property type="term" value="F:magnesium ion binding"/>
    <property type="evidence" value="ECO:0007669"/>
    <property type="project" value="InterPro"/>
</dbReference>
<dbReference type="InterPro" id="IPR055066">
    <property type="entry name" value="AASDHPPT_N"/>
</dbReference>
<dbReference type="Proteomes" id="UP001302477">
    <property type="component" value="Chromosome"/>
</dbReference>
<dbReference type="SUPFAM" id="SSF56214">
    <property type="entry name" value="4'-phosphopantetheinyl transferase"/>
    <property type="match status" value="2"/>
</dbReference>
<sequence>MTLPAVWLLRSDTIPPDSPEARHLAALLSVEELQRRETYRSAEAQHQFLLSRVLLRSVLGKISGRSPESLRFDRLPSGKPLLADFPELHFSLSHSGQWLALAVSCEAPIGIDIEQPSKPRDFLRIARHYFHPEECALLESPPLELMPMHFYRLWTMKEAFFKARGTGISEGLGRINLAEFHLGRGVAFDKDLPDTHDSWQFYYSMHPQPDTTQLHLALASTDPAVGELPAESIRRGFDWSS</sequence>
<dbReference type="AlphaFoldDB" id="A0AAU0N3R2"/>
<dbReference type="PANTHER" id="PTHR12215">
    <property type="entry name" value="PHOSPHOPANTETHEINE TRANSFERASE"/>
    <property type="match status" value="1"/>
</dbReference>
<dbReference type="EMBL" id="CP137555">
    <property type="protein sequence ID" value="WOX06900.1"/>
    <property type="molecule type" value="Genomic_DNA"/>
</dbReference>
<reference evidence="5 6" key="1">
    <citation type="submission" date="2023-10" db="EMBL/GenBank/DDBJ databases">
        <title>Description of Microbulbifer bruguierae sp. nov., isolated from the sediments of mangrove plant Bruguiera sexangula and comparative genomic analyses of the genus Microbulbifer.</title>
        <authorList>
            <person name="Long M."/>
        </authorList>
    </citation>
    <scope>NUCLEOTIDE SEQUENCE [LARGE SCALE GENOMIC DNA]</scope>
    <source>
        <strain evidence="5 6">SPO729</strain>
    </source>
</reference>
<comment type="similarity">
    <text evidence="1">Belongs to the P-Pant transferase superfamily. Gsp/Sfp/HetI/AcpT family.</text>
</comment>
<feature type="domain" description="4'-phosphopantetheinyl transferase N-terminal" evidence="4">
    <location>
        <begin position="16"/>
        <end position="104"/>
    </location>
</feature>
<dbReference type="Pfam" id="PF01648">
    <property type="entry name" value="ACPS"/>
    <property type="match status" value="1"/>
</dbReference>
<dbReference type="Gene3D" id="3.90.470.20">
    <property type="entry name" value="4'-phosphopantetheinyl transferase domain"/>
    <property type="match status" value="2"/>
</dbReference>
<evidence type="ECO:0000256" key="2">
    <source>
        <dbReference type="ARBA" id="ARBA00022679"/>
    </source>
</evidence>
<dbReference type="InterPro" id="IPR050559">
    <property type="entry name" value="P-Pant_transferase_sf"/>
</dbReference>
<dbReference type="Pfam" id="PF22624">
    <property type="entry name" value="AASDHPPT_N"/>
    <property type="match status" value="1"/>
</dbReference>
<evidence type="ECO:0000313" key="5">
    <source>
        <dbReference type="EMBL" id="WOX06900.1"/>
    </source>
</evidence>
<dbReference type="GO" id="GO:0008897">
    <property type="term" value="F:holo-[acyl-carrier-protein] synthase activity"/>
    <property type="evidence" value="ECO:0007669"/>
    <property type="project" value="InterPro"/>
</dbReference>
<feature type="domain" description="4'-phosphopantetheinyl transferase" evidence="3">
    <location>
        <begin position="108"/>
        <end position="206"/>
    </location>
</feature>
<dbReference type="PANTHER" id="PTHR12215:SF10">
    <property type="entry name" value="L-AMINOADIPATE-SEMIALDEHYDE DEHYDROGENASE-PHOSPHOPANTETHEINYL TRANSFERASE"/>
    <property type="match status" value="1"/>
</dbReference>
<accession>A0AAU0N3R2</accession>
<evidence type="ECO:0000313" key="6">
    <source>
        <dbReference type="Proteomes" id="UP001302477"/>
    </source>
</evidence>
<gene>
    <name evidence="5" type="ORF">R5R33_07135</name>
</gene>
<keyword evidence="6" id="KW-1185">Reference proteome</keyword>
<proteinExistence type="inferred from homology"/>
<evidence type="ECO:0000259" key="4">
    <source>
        <dbReference type="Pfam" id="PF22624"/>
    </source>
</evidence>
<dbReference type="KEGG" id="mpaf:R5R33_07135"/>
<evidence type="ECO:0000256" key="1">
    <source>
        <dbReference type="ARBA" id="ARBA00010990"/>
    </source>
</evidence>
<dbReference type="RefSeq" id="WP_318955335.1">
    <property type="nucleotide sequence ID" value="NZ_CP137555.1"/>
</dbReference>
<name>A0AAU0N3R2_9GAMM</name>
<dbReference type="GO" id="GO:0019878">
    <property type="term" value="P:lysine biosynthetic process via aminoadipic acid"/>
    <property type="evidence" value="ECO:0007669"/>
    <property type="project" value="TreeGrafter"/>
</dbReference>
<dbReference type="InterPro" id="IPR008278">
    <property type="entry name" value="4-PPantetheinyl_Trfase_dom"/>
</dbReference>
<dbReference type="GO" id="GO:0005829">
    <property type="term" value="C:cytosol"/>
    <property type="evidence" value="ECO:0007669"/>
    <property type="project" value="TreeGrafter"/>
</dbReference>
<keyword evidence="2 5" id="KW-0808">Transferase</keyword>
<evidence type="ECO:0000259" key="3">
    <source>
        <dbReference type="Pfam" id="PF01648"/>
    </source>
</evidence>
<dbReference type="InterPro" id="IPR037143">
    <property type="entry name" value="4-PPantetheinyl_Trfase_dom_sf"/>
</dbReference>